<dbReference type="PANTHER" id="PTHR46696:SF1">
    <property type="entry name" value="CYTOCHROME P450 YJIB-RELATED"/>
    <property type="match status" value="1"/>
</dbReference>
<dbReference type="PRINTS" id="PR00385">
    <property type="entry name" value="P450"/>
</dbReference>
<feature type="region of interest" description="Disordered" evidence="10">
    <location>
        <begin position="1"/>
        <end position="24"/>
    </location>
</feature>
<protein>
    <submittedName>
        <fullName evidence="11">Cytochrome P450</fullName>
    </submittedName>
</protein>
<keyword evidence="6 9" id="KW-0408">Iron</keyword>
<gene>
    <name evidence="11" type="ORF">DV20_18695</name>
</gene>
<dbReference type="GO" id="GO:0020037">
    <property type="term" value="F:heme binding"/>
    <property type="evidence" value="ECO:0007669"/>
    <property type="project" value="InterPro"/>
</dbReference>
<keyword evidence="4 9" id="KW-0479">Metal-binding</keyword>
<evidence type="ECO:0000256" key="5">
    <source>
        <dbReference type="ARBA" id="ARBA00023002"/>
    </source>
</evidence>
<name>A0A066U4F7_9PSEU</name>
<keyword evidence="7 9" id="KW-0503">Monooxygenase</keyword>
<dbReference type="InterPro" id="IPR001128">
    <property type="entry name" value="Cyt_P450"/>
</dbReference>
<dbReference type="GO" id="GO:0005506">
    <property type="term" value="F:iron ion binding"/>
    <property type="evidence" value="ECO:0007669"/>
    <property type="project" value="InterPro"/>
</dbReference>
<dbReference type="PANTHER" id="PTHR46696">
    <property type="entry name" value="P450, PUTATIVE (EUROFUNG)-RELATED"/>
    <property type="match status" value="1"/>
</dbReference>
<feature type="compositionally biased region" description="Polar residues" evidence="10">
    <location>
        <begin position="1"/>
        <end position="15"/>
    </location>
</feature>
<dbReference type="Proteomes" id="UP000027345">
    <property type="component" value="Unassembled WGS sequence"/>
</dbReference>
<dbReference type="InterPro" id="IPR036396">
    <property type="entry name" value="Cyt_P450_sf"/>
</dbReference>
<evidence type="ECO:0000256" key="7">
    <source>
        <dbReference type="ARBA" id="ARBA00023033"/>
    </source>
</evidence>
<dbReference type="STRING" id="287986.DV20_18695"/>
<dbReference type="eggNOG" id="COG2124">
    <property type="taxonomic scope" value="Bacteria"/>
</dbReference>
<comment type="caution">
    <text evidence="11">The sequence shown here is derived from an EMBL/GenBank/DDBJ whole genome shotgun (WGS) entry which is preliminary data.</text>
</comment>
<dbReference type="Pfam" id="PF00067">
    <property type="entry name" value="p450"/>
    <property type="match status" value="1"/>
</dbReference>
<sequence length="420" mass="46514">MTTNVTEKTPSNESLRSPLPPEFVRREDPFHVPPALVAVAEQGPVARATLAAGDPFWLVSGYEEARAVLSDPRFSSDRFQYHPRFKELSPEFRERLRDDKARAGSFINMDPPEHTRYRKLLTGQFTVRRIRELGARIDEIVAGRVDAMLAGGTTADLMTEFAFPAPSLMICELLGVRYEDRAGFQQRAAALLQMNAPVAEAVKNADALRAFMQALVTDKREHPAGDLISGLIHHAGADPALTDDELINIANLLLIAGYDTTASMLGLGIFVLLQRPDQLATLRDDPSRVTDAVEELLRYLSVVNPGIFRFAKEDLEFGGQHIPAGSTVVVSVVATNRDARQWPNPDLDLTRPRGPHLAFGHGVHQCLGQQLARMEMQAGYAELLRRLPNLRLAVPPEEVPLRNDMLTYGVHSLPVEWDAP</sequence>
<dbReference type="SUPFAM" id="SSF48264">
    <property type="entry name" value="Cytochrome P450"/>
    <property type="match status" value="1"/>
</dbReference>
<comment type="pathway">
    <text evidence="1">Antibiotic biosynthesis; vancomycin biosynthesis.</text>
</comment>
<dbReference type="InterPro" id="IPR002397">
    <property type="entry name" value="Cyt_P450_B"/>
</dbReference>
<dbReference type="EMBL" id="JMQI01000039">
    <property type="protein sequence ID" value="KDN20717.1"/>
    <property type="molecule type" value="Genomic_DNA"/>
</dbReference>
<proteinExistence type="inferred from homology"/>
<accession>A0A066U4F7</accession>
<evidence type="ECO:0000256" key="1">
    <source>
        <dbReference type="ARBA" id="ARBA00004660"/>
    </source>
</evidence>
<keyword evidence="3 9" id="KW-0349">Heme</keyword>
<dbReference type="PRINTS" id="PR00359">
    <property type="entry name" value="BP450"/>
</dbReference>
<dbReference type="GO" id="GO:0004497">
    <property type="term" value="F:monooxygenase activity"/>
    <property type="evidence" value="ECO:0007669"/>
    <property type="project" value="UniProtKB-KW"/>
</dbReference>
<dbReference type="InterPro" id="IPR017972">
    <property type="entry name" value="Cyt_P450_CS"/>
</dbReference>
<evidence type="ECO:0000313" key="12">
    <source>
        <dbReference type="Proteomes" id="UP000027345"/>
    </source>
</evidence>
<dbReference type="FunFam" id="1.10.630.10:FF:000018">
    <property type="entry name" value="Cytochrome P450 monooxygenase"/>
    <property type="match status" value="1"/>
</dbReference>
<reference evidence="11 12" key="1">
    <citation type="submission" date="2014-05" db="EMBL/GenBank/DDBJ databases">
        <title>Draft genome sequence of Amycolatopsis rifamycinica DSM 46095.</title>
        <authorList>
            <person name="Lal R."/>
            <person name="Saxena A."/>
            <person name="Kumari R."/>
            <person name="Mukherjee U."/>
            <person name="Singh P."/>
            <person name="Sangwan N."/>
            <person name="Mahato N.K."/>
        </authorList>
    </citation>
    <scope>NUCLEOTIDE SEQUENCE [LARGE SCALE GENOMIC DNA]</scope>
    <source>
        <strain evidence="11 12">DSM 46095</strain>
    </source>
</reference>
<organism evidence="11 12">
    <name type="scientific">Amycolatopsis rifamycinica</name>
    <dbReference type="NCBI Taxonomy" id="287986"/>
    <lineage>
        <taxon>Bacteria</taxon>
        <taxon>Bacillati</taxon>
        <taxon>Actinomycetota</taxon>
        <taxon>Actinomycetes</taxon>
        <taxon>Pseudonocardiales</taxon>
        <taxon>Pseudonocardiaceae</taxon>
        <taxon>Amycolatopsis</taxon>
    </lineage>
</organism>
<evidence type="ECO:0000256" key="3">
    <source>
        <dbReference type="ARBA" id="ARBA00022617"/>
    </source>
</evidence>
<comment type="function">
    <text evidence="8">Involved in the coupling of aromatic side chains of the heptapeptide of vancomycin.</text>
</comment>
<keyword evidence="12" id="KW-1185">Reference proteome</keyword>
<dbReference type="PROSITE" id="PS00086">
    <property type="entry name" value="CYTOCHROME_P450"/>
    <property type="match status" value="1"/>
</dbReference>
<evidence type="ECO:0000313" key="11">
    <source>
        <dbReference type="EMBL" id="KDN20717.1"/>
    </source>
</evidence>
<dbReference type="OrthoDB" id="3664945at2"/>
<evidence type="ECO:0000256" key="8">
    <source>
        <dbReference type="ARBA" id="ARBA00055433"/>
    </source>
</evidence>
<dbReference type="GO" id="GO:0016705">
    <property type="term" value="F:oxidoreductase activity, acting on paired donors, with incorporation or reduction of molecular oxygen"/>
    <property type="evidence" value="ECO:0007669"/>
    <property type="project" value="InterPro"/>
</dbReference>
<dbReference type="CDD" id="cd11030">
    <property type="entry name" value="CYP105-like"/>
    <property type="match status" value="1"/>
</dbReference>
<evidence type="ECO:0000256" key="9">
    <source>
        <dbReference type="RuleBase" id="RU000461"/>
    </source>
</evidence>
<evidence type="ECO:0000256" key="10">
    <source>
        <dbReference type="SAM" id="MobiDB-lite"/>
    </source>
</evidence>
<evidence type="ECO:0000256" key="6">
    <source>
        <dbReference type="ARBA" id="ARBA00023004"/>
    </source>
</evidence>
<dbReference type="RefSeq" id="WP_043781865.1">
    <property type="nucleotide sequence ID" value="NZ_JMQI01000039.1"/>
</dbReference>
<dbReference type="Gene3D" id="1.10.630.10">
    <property type="entry name" value="Cytochrome P450"/>
    <property type="match status" value="1"/>
</dbReference>
<comment type="similarity">
    <text evidence="2 9">Belongs to the cytochrome P450 family.</text>
</comment>
<keyword evidence="5 9" id="KW-0560">Oxidoreductase</keyword>
<dbReference type="AlphaFoldDB" id="A0A066U4F7"/>
<evidence type="ECO:0000256" key="2">
    <source>
        <dbReference type="ARBA" id="ARBA00010617"/>
    </source>
</evidence>
<evidence type="ECO:0000256" key="4">
    <source>
        <dbReference type="ARBA" id="ARBA00022723"/>
    </source>
</evidence>